<keyword evidence="6 8" id="KW-0496">Mitochondrion</keyword>
<dbReference type="Pfam" id="PF04418">
    <property type="entry name" value="DUF543"/>
    <property type="match status" value="1"/>
</dbReference>
<evidence type="ECO:0000256" key="4">
    <source>
        <dbReference type="ARBA" id="ARBA00022792"/>
    </source>
</evidence>
<evidence type="ECO:0000256" key="6">
    <source>
        <dbReference type="ARBA" id="ARBA00023128"/>
    </source>
</evidence>
<dbReference type="EMBL" id="MU620902">
    <property type="protein sequence ID" value="KAI8582063.1"/>
    <property type="molecule type" value="Genomic_DNA"/>
</dbReference>
<evidence type="ECO:0000313" key="9">
    <source>
        <dbReference type="EMBL" id="KAI8582063.1"/>
    </source>
</evidence>
<gene>
    <name evidence="9" type="ORF">K450DRAFT_228845</name>
</gene>
<accession>A0AAD5HHC7</accession>
<evidence type="ECO:0000256" key="5">
    <source>
        <dbReference type="ARBA" id="ARBA00022989"/>
    </source>
</evidence>
<comment type="function">
    <text evidence="1 8">Component of the MICOS complex, a large protein complex of the mitochondrial inner membrane that plays crucial roles in the maintenance of crista junctions, inner membrane architecture, and formation of contact sites to the outer membrane.</text>
</comment>
<comment type="subcellular location">
    <subcellularLocation>
        <location evidence="8">Mitochondrion inner membrane</location>
        <topology evidence="8">Single-pass membrane protein</topology>
    </subcellularLocation>
</comment>
<proteinExistence type="inferred from homology"/>
<reference evidence="9" key="2">
    <citation type="journal article" date="2022" name="Proc. Natl. Acad. Sci. U.S.A.">
        <title>Diploid-dominant life cycles characterize the early evolution of Fungi.</title>
        <authorList>
            <person name="Amses K.R."/>
            <person name="Simmons D.R."/>
            <person name="Longcore J.E."/>
            <person name="Mondo S.J."/>
            <person name="Seto K."/>
            <person name="Jeronimo G.H."/>
            <person name="Bonds A.E."/>
            <person name="Quandt C.A."/>
            <person name="Davis W.J."/>
            <person name="Chang Y."/>
            <person name="Federici B.A."/>
            <person name="Kuo A."/>
            <person name="LaButti K."/>
            <person name="Pangilinan J."/>
            <person name="Andreopoulos W."/>
            <person name="Tritt A."/>
            <person name="Riley R."/>
            <person name="Hundley H."/>
            <person name="Johnson J."/>
            <person name="Lipzen A."/>
            <person name="Barry K."/>
            <person name="Lang B.F."/>
            <person name="Cuomo C.A."/>
            <person name="Buchler N.E."/>
            <person name="Grigoriev I.V."/>
            <person name="Spatafora J.W."/>
            <person name="Stajich J.E."/>
            <person name="James T.Y."/>
        </authorList>
    </citation>
    <scope>NUCLEOTIDE SEQUENCE</scope>
    <source>
        <strain evidence="9">AG</strain>
    </source>
</reference>
<keyword evidence="7 8" id="KW-0472">Membrane</keyword>
<evidence type="ECO:0000256" key="8">
    <source>
        <dbReference type="RuleBase" id="RU363011"/>
    </source>
</evidence>
<comment type="subunit">
    <text evidence="8">Component of the mitochondrial contact site and cristae organizing system (MICOS) complex.</text>
</comment>
<evidence type="ECO:0000256" key="2">
    <source>
        <dbReference type="ARBA" id="ARBA00006792"/>
    </source>
</evidence>
<keyword evidence="4 8" id="KW-0999">Mitochondrion inner membrane</keyword>
<feature type="transmembrane region" description="Helical" evidence="8">
    <location>
        <begin position="21"/>
        <end position="43"/>
    </location>
</feature>
<dbReference type="PANTHER" id="PTHR34286">
    <property type="entry name" value="TRANSMEMBRANE PROTEIN"/>
    <property type="match status" value="1"/>
</dbReference>
<dbReference type="AlphaFoldDB" id="A0AAD5HHC7"/>
<evidence type="ECO:0000256" key="1">
    <source>
        <dbReference type="ARBA" id="ARBA00002689"/>
    </source>
</evidence>
<protein>
    <recommendedName>
        <fullName evidence="8">MICOS complex subunit MIC10</fullName>
    </recommendedName>
</protein>
<keyword evidence="5 8" id="KW-1133">Transmembrane helix</keyword>
<name>A0AAD5HHC7_UMBRA</name>
<comment type="caution">
    <text evidence="9">The sequence shown here is derived from an EMBL/GenBank/DDBJ whole genome shotgun (WGS) entry which is preliminary data.</text>
</comment>
<keyword evidence="10" id="KW-1185">Reference proteome</keyword>
<dbReference type="Proteomes" id="UP001206595">
    <property type="component" value="Unassembled WGS sequence"/>
</dbReference>
<dbReference type="InterPro" id="IPR007512">
    <property type="entry name" value="Mic10"/>
</dbReference>
<organism evidence="9 10">
    <name type="scientific">Umbelopsis ramanniana AG</name>
    <dbReference type="NCBI Taxonomy" id="1314678"/>
    <lineage>
        <taxon>Eukaryota</taxon>
        <taxon>Fungi</taxon>
        <taxon>Fungi incertae sedis</taxon>
        <taxon>Mucoromycota</taxon>
        <taxon>Mucoromycotina</taxon>
        <taxon>Umbelopsidomycetes</taxon>
        <taxon>Umbelopsidales</taxon>
        <taxon>Umbelopsidaceae</taxon>
        <taxon>Umbelopsis</taxon>
    </lineage>
</organism>
<sequence>MSSKPRIASEDILAQKWDQTISNFVVKTGIGFSVGIVASALLFKKRTWPIAIATGWGFGVAYADAQKLFHPQYVPGVTIEKQKPSGAVQRFPYPKEVWSPSGGWWSRPKTWKSNTAVAAIGMAVTLAAIWKVSADKEWRHREPTRWIPSMMWSKQFKTGEFKQD</sequence>
<dbReference type="GO" id="GO:0061617">
    <property type="term" value="C:MICOS complex"/>
    <property type="evidence" value="ECO:0007669"/>
    <property type="project" value="UniProtKB-UniRule"/>
</dbReference>
<evidence type="ECO:0000256" key="3">
    <source>
        <dbReference type="ARBA" id="ARBA00022692"/>
    </source>
</evidence>
<dbReference type="GeneID" id="75912342"/>
<evidence type="ECO:0000313" key="10">
    <source>
        <dbReference type="Proteomes" id="UP001206595"/>
    </source>
</evidence>
<evidence type="ECO:0000256" key="7">
    <source>
        <dbReference type="ARBA" id="ARBA00023136"/>
    </source>
</evidence>
<reference evidence="9" key="1">
    <citation type="submission" date="2021-06" db="EMBL/GenBank/DDBJ databases">
        <authorList>
            <consortium name="DOE Joint Genome Institute"/>
            <person name="Mondo S.J."/>
            <person name="Amses K.R."/>
            <person name="Simmons D.R."/>
            <person name="Longcore J.E."/>
            <person name="Seto K."/>
            <person name="Alves G.H."/>
            <person name="Bonds A.E."/>
            <person name="Quandt C.A."/>
            <person name="Davis W.J."/>
            <person name="Chang Y."/>
            <person name="Letcher P.M."/>
            <person name="Powell M.J."/>
            <person name="Kuo A."/>
            <person name="Labutti K."/>
            <person name="Pangilinan J."/>
            <person name="Andreopoulos W."/>
            <person name="Tritt A."/>
            <person name="Riley R."/>
            <person name="Hundley H."/>
            <person name="Johnson J."/>
            <person name="Lipzen A."/>
            <person name="Barry K."/>
            <person name="Berbee M.L."/>
            <person name="Buchler N.E."/>
            <person name="Grigoriev I.V."/>
            <person name="Spatafora J.W."/>
            <person name="Stajich J.E."/>
            <person name="James T.Y."/>
        </authorList>
    </citation>
    <scope>NUCLEOTIDE SEQUENCE</scope>
    <source>
        <strain evidence="9">AG</strain>
    </source>
</reference>
<dbReference type="PANTHER" id="PTHR34286:SF1">
    <property type="entry name" value="TRANSMEMBRANE PROTEIN"/>
    <property type="match status" value="1"/>
</dbReference>
<comment type="similarity">
    <text evidence="2 8">Belongs to the MICOS complex subunit Mic10 family.</text>
</comment>
<keyword evidence="3 8" id="KW-0812">Transmembrane</keyword>
<dbReference type="RefSeq" id="XP_051447067.1">
    <property type="nucleotide sequence ID" value="XM_051586995.1"/>
</dbReference>